<evidence type="ECO:0000259" key="4">
    <source>
        <dbReference type="PROSITE" id="PS50853"/>
    </source>
</evidence>
<comment type="caution">
    <text evidence="5">The sequence shown here is derived from an EMBL/GenBank/DDBJ whole genome shotgun (WGS) entry which is preliminary data.</text>
</comment>
<evidence type="ECO:0000313" key="6">
    <source>
        <dbReference type="Proteomes" id="UP001183202"/>
    </source>
</evidence>
<keyword evidence="1" id="KW-0378">Hydrolase</keyword>
<keyword evidence="1" id="KW-0326">Glycosidase</keyword>
<keyword evidence="3" id="KW-0732">Signal</keyword>
<evidence type="ECO:0000313" key="5">
    <source>
        <dbReference type="EMBL" id="MDT0350406.1"/>
    </source>
</evidence>
<organism evidence="5 6">
    <name type="scientific">Pseudonocardia charpentierae</name>
    <dbReference type="NCBI Taxonomy" id="3075545"/>
    <lineage>
        <taxon>Bacteria</taxon>
        <taxon>Bacillati</taxon>
        <taxon>Actinomycetota</taxon>
        <taxon>Actinomycetes</taxon>
        <taxon>Pseudonocardiales</taxon>
        <taxon>Pseudonocardiaceae</taxon>
        <taxon>Pseudonocardia</taxon>
    </lineage>
</organism>
<proteinExistence type="predicted"/>
<keyword evidence="6" id="KW-1185">Reference proteome</keyword>
<feature type="signal peptide" evidence="3">
    <location>
        <begin position="1"/>
        <end position="22"/>
    </location>
</feature>
<dbReference type="InterPro" id="IPR011044">
    <property type="entry name" value="Quino_amine_DH_bsu"/>
</dbReference>
<dbReference type="EMBL" id="JAVREJ010000007">
    <property type="protein sequence ID" value="MDT0350406.1"/>
    <property type="molecule type" value="Genomic_DNA"/>
</dbReference>
<dbReference type="InterPro" id="IPR013783">
    <property type="entry name" value="Ig-like_fold"/>
</dbReference>
<dbReference type="Proteomes" id="UP001183202">
    <property type="component" value="Unassembled WGS sequence"/>
</dbReference>
<gene>
    <name evidence="5" type="ORF">RM445_12810</name>
</gene>
<dbReference type="SMART" id="SM00060">
    <property type="entry name" value="FN3"/>
    <property type="match status" value="2"/>
</dbReference>
<feature type="chain" id="PRO_5046746183" description="Fibronectin type-III domain-containing protein" evidence="3">
    <location>
        <begin position="23"/>
        <end position="655"/>
    </location>
</feature>
<feature type="domain" description="Fibronectin type-III" evidence="4">
    <location>
        <begin position="382"/>
        <end position="468"/>
    </location>
</feature>
<dbReference type="InterPro" id="IPR036116">
    <property type="entry name" value="FN3_sf"/>
</dbReference>
<dbReference type="SUPFAM" id="SSF50969">
    <property type="entry name" value="YVTN repeat-like/Quinoprotein amine dehydrogenase"/>
    <property type="match status" value="1"/>
</dbReference>
<protein>
    <recommendedName>
        <fullName evidence="4">Fibronectin type-III domain-containing protein</fullName>
    </recommendedName>
</protein>
<evidence type="ECO:0000256" key="2">
    <source>
        <dbReference type="ARBA" id="ARBA00023326"/>
    </source>
</evidence>
<dbReference type="InterPro" id="IPR003961">
    <property type="entry name" value="FN3_dom"/>
</dbReference>
<accession>A0ABU2N8Y2</accession>
<reference evidence="6" key="1">
    <citation type="submission" date="2023-07" db="EMBL/GenBank/DDBJ databases">
        <title>30 novel species of actinomycetes from the DSMZ collection.</title>
        <authorList>
            <person name="Nouioui I."/>
        </authorList>
    </citation>
    <scope>NUCLEOTIDE SEQUENCE [LARGE SCALE GENOMIC DNA]</scope>
    <source>
        <strain evidence="6">DSM 45834</strain>
    </source>
</reference>
<feature type="domain" description="Fibronectin type-III" evidence="4">
    <location>
        <begin position="469"/>
        <end position="567"/>
    </location>
</feature>
<keyword evidence="2" id="KW-0624">Polysaccharide degradation</keyword>
<sequence>MRALATLRSHTVTLLVTIGALAAVVAAAVVATGSGPPSVSFREPGHWVYNRIERAAFHVDAGTRRVDARVDVPSAAGDPLAVLQGHRQGFVVAREAVSPFARAALTVGAPAPTGHDEVPVGVEVVGGPYLVYPQAGTIVRLGEPPTSVEVGGPVGTPVHTADGTVWVHRPDTGEVCGLRSGAVTLDCAASTAPDAVGALTVVAGRPAWLDTAAGTLTIDAGTPVAVGTDLTGPVLVGQADGTGRLPVVVPGRGALVLADPGGSTPVVVDLGPGRYAAPAAVGNVVAVLDLDRGRLRTFDATGAPLRSIDLAPGATGPTRGEDGRLYVDDPQGTATTVVEPDGSATTVTTGGTSSAGVARAVAEVSAGGTPAGTDPDGAPVVVPRAPTAVAVKRQGDVLTVSWRAPAGVVDHYTVVLDRAVATTTTATSATLHSTVDRPVRVAVSATNAAGTGPLSAAVTASAAVVRPGAPVGLTLAADARRPSAFAPSWTAPDLGGGDLVRYEVSLMSATGVRTTRTTTATSLPPVTGEPCAVPYTVSVRAVTRTPGGRLLTGPPTTATSATRSRSGCAVRMALAAKADGDDTITVTATDGGGATGPCALSVGGEIRWSGTCGDRARTRIAVGGLDSETTYTVVLTARNPDGTTIRTDPVSVTTD</sequence>
<dbReference type="Gene3D" id="2.60.40.10">
    <property type="entry name" value="Immunoglobulins"/>
    <property type="match status" value="1"/>
</dbReference>
<name>A0ABU2N8Y2_9PSEU</name>
<dbReference type="SUPFAM" id="SSF49265">
    <property type="entry name" value="Fibronectin type III"/>
    <property type="match status" value="1"/>
</dbReference>
<keyword evidence="2" id="KW-0119">Carbohydrate metabolism</keyword>
<evidence type="ECO:0000256" key="1">
    <source>
        <dbReference type="ARBA" id="ARBA00023295"/>
    </source>
</evidence>
<dbReference type="PROSITE" id="PS50853">
    <property type="entry name" value="FN3"/>
    <property type="match status" value="2"/>
</dbReference>
<evidence type="ECO:0000256" key="3">
    <source>
        <dbReference type="SAM" id="SignalP"/>
    </source>
</evidence>
<dbReference type="RefSeq" id="WP_311556440.1">
    <property type="nucleotide sequence ID" value="NZ_JAVREJ010000007.1"/>
</dbReference>